<keyword evidence="5 7" id="KW-0472">Membrane</keyword>
<dbReference type="FunFam" id="2.60.40.1120:FF:000003">
    <property type="entry name" value="Outer membrane protein Omp121"/>
    <property type="match status" value="1"/>
</dbReference>
<dbReference type="Pfam" id="PF07715">
    <property type="entry name" value="Plug"/>
    <property type="match status" value="1"/>
</dbReference>
<dbReference type="Pfam" id="PF13715">
    <property type="entry name" value="CarbopepD_reg_2"/>
    <property type="match status" value="1"/>
</dbReference>
<proteinExistence type="inferred from homology"/>
<evidence type="ECO:0000256" key="8">
    <source>
        <dbReference type="SAM" id="SignalP"/>
    </source>
</evidence>
<evidence type="ECO:0000256" key="3">
    <source>
        <dbReference type="ARBA" id="ARBA00022452"/>
    </source>
</evidence>
<dbReference type="GO" id="GO:0009279">
    <property type="term" value="C:cell outer membrane"/>
    <property type="evidence" value="ECO:0007669"/>
    <property type="project" value="UniProtKB-SubCell"/>
</dbReference>
<keyword evidence="11" id="KW-1185">Reference proteome</keyword>
<comment type="caution">
    <text evidence="10">The sequence shown here is derived from an EMBL/GenBank/DDBJ whole genome shotgun (WGS) entry which is preliminary data.</text>
</comment>
<dbReference type="Gene3D" id="2.60.40.1120">
    <property type="entry name" value="Carboxypeptidase-like, regulatory domain"/>
    <property type="match status" value="1"/>
</dbReference>
<accession>A0A023BN19</accession>
<evidence type="ECO:0000256" key="1">
    <source>
        <dbReference type="ARBA" id="ARBA00004571"/>
    </source>
</evidence>
<dbReference type="NCBIfam" id="TIGR04056">
    <property type="entry name" value="OMP_RagA_SusC"/>
    <property type="match status" value="1"/>
</dbReference>
<keyword evidence="10" id="KW-0675">Receptor</keyword>
<dbReference type="InterPro" id="IPR012910">
    <property type="entry name" value="Plug_dom"/>
</dbReference>
<organism evidence="10 11">
    <name type="scientific">Aquimarina atlantica</name>
    <dbReference type="NCBI Taxonomy" id="1317122"/>
    <lineage>
        <taxon>Bacteria</taxon>
        <taxon>Pseudomonadati</taxon>
        <taxon>Bacteroidota</taxon>
        <taxon>Flavobacteriia</taxon>
        <taxon>Flavobacteriales</taxon>
        <taxon>Flavobacteriaceae</taxon>
        <taxon>Aquimarina</taxon>
    </lineage>
</organism>
<keyword evidence="6 7" id="KW-0998">Cell outer membrane</keyword>
<keyword evidence="8" id="KW-0732">Signal</keyword>
<evidence type="ECO:0000313" key="11">
    <source>
        <dbReference type="Proteomes" id="UP000023541"/>
    </source>
</evidence>
<dbReference type="Gene3D" id="2.40.170.20">
    <property type="entry name" value="TonB-dependent receptor, beta-barrel domain"/>
    <property type="match status" value="1"/>
</dbReference>
<dbReference type="InterPro" id="IPR023997">
    <property type="entry name" value="TonB-dep_OMP_SusC/RagA_CS"/>
</dbReference>
<feature type="signal peptide" evidence="8">
    <location>
        <begin position="1"/>
        <end position="21"/>
    </location>
</feature>
<dbReference type="Proteomes" id="UP000023541">
    <property type="component" value="Unassembled WGS sequence"/>
</dbReference>
<keyword evidence="4 7" id="KW-0812">Transmembrane</keyword>
<evidence type="ECO:0000256" key="7">
    <source>
        <dbReference type="PROSITE-ProRule" id="PRU01360"/>
    </source>
</evidence>
<sequence length="1025" mass="112412">MKVHYYKFLMLFFFVCSISFAQGESISGTVTDDKGLPLPGVNVLIKNTNNGTQTDFDGNYTISANRGAVISFSYVGFETKEVVVGQNTTINIQLATSAAELEEVVVTAYGVSRRSNVTSAISTVGAQDLQDFVPSTSIDNILQGQAAGVQVTAANGRPGNTAFVQIRGVGSINASTTPLYVIDGVPVPITDNTLNNNFNPLGNLNPNDIESLSILKDAASASKYGSRGANGVVLITTKKGKKGDAKIKFISSYGFGERIPDSFDLMNAAQKLEIERQYAALGVGAAQSLPGATATTPEQRQAFIDLDTNWEDELLRKSVIQSNSLSISGASDRLSYFFSLGYNKDTGIIDRIKGFERITARLNTTYQAKDWLSVDANVSFARSTTGLPRDRNNVQNPFRGMYDYNPYDPLFSRDTDGSILLDSQGNPVYNPTTTGFPIALALQTEPEDNRNFLILGNVGADLTLSEKFSNRFAVGLVSNRFNRTNRSIQGGVLQGFIGDANFPGTQTENFALDFEYNVSNLLSYNDTFSDLHNVSASFLLEYNENIRTDLRADGRGFPSPNIPYLDAAAEPTRVGSEEDRRVLFSQALFVDYDFDGRYIASASVRRDGSSRFGPDNKYGTFVSGSLAWNIAKESFMDDSFFNDLKLRASYGTAGNQNIPDFQFLPVLGFNNTYNGQTAAVPLRAPNPAIQWESQAILDIGLEFAFLNNRISGVVDYFKKTSKDLLLNRPISFTVGDQDNAIFQNIGEVENSGVEVTLNADVIRTEDFLLSVGGNITLLDTKVNKLINGQDIVTGTFGNIILREGQDINSFYLVEYAGVNPANGAPQYIDLDGNVTETYNDSFQKIQEGKSPIAKYEGGFYTSVKYKGFGLRGDFVYRGGNYILNNQRQQGIAIGNINRNLRTEAFNYWRQPGDTNVLPSPLFQATADQGGTTRFLEKGDFIRLRTLTLDYNMPRKFLDVIKLESLRLFVTGQNIWTITDYNGDPEIGIGSAESGNQGNAGFVPGEFSLFSYPQTRSYTFGVEVGF</sequence>
<name>A0A023BN19_9FLAO</name>
<evidence type="ECO:0000259" key="9">
    <source>
        <dbReference type="Pfam" id="PF07715"/>
    </source>
</evidence>
<dbReference type="InterPro" id="IPR008969">
    <property type="entry name" value="CarboxyPept-like_regulatory"/>
</dbReference>
<keyword evidence="2 7" id="KW-0813">Transport</keyword>
<dbReference type="Gene3D" id="2.170.130.10">
    <property type="entry name" value="TonB-dependent receptor, plug domain"/>
    <property type="match status" value="1"/>
</dbReference>
<evidence type="ECO:0000313" key="10">
    <source>
        <dbReference type="EMBL" id="EZH71359.1"/>
    </source>
</evidence>
<dbReference type="STRING" id="1317122.ATO12_07930"/>
<evidence type="ECO:0000256" key="2">
    <source>
        <dbReference type="ARBA" id="ARBA00022448"/>
    </source>
</evidence>
<reference evidence="10 11" key="1">
    <citation type="submission" date="2014-04" db="EMBL/GenBank/DDBJ databases">
        <title>Aquimarina sp. 22II-S11-z7 Genome Sequencing.</title>
        <authorList>
            <person name="Lai Q."/>
        </authorList>
    </citation>
    <scope>NUCLEOTIDE SEQUENCE [LARGE SCALE GENOMIC DNA]</scope>
    <source>
        <strain evidence="10 11">22II-S11-z7</strain>
    </source>
</reference>
<comment type="subcellular location">
    <subcellularLocation>
        <location evidence="1 7">Cell outer membrane</location>
        <topology evidence="1 7">Multi-pass membrane protein</topology>
    </subcellularLocation>
</comment>
<feature type="chain" id="PRO_5001517003" evidence="8">
    <location>
        <begin position="22"/>
        <end position="1025"/>
    </location>
</feature>
<dbReference type="PROSITE" id="PS52016">
    <property type="entry name" value="TONB_DEPENDENT_REC_3"/>
    <property type="match status" value="1"/>
</dbReference>
<dbReference type="EMBL" id="AQRA01000018">
    <property type="protein sequence ID" value="EZH71359.1"/>
    <property type="molecule type" value="Genomic_DNA"/>
</dbReference>
<dbReference type="NCBIfam" id="TIGR04057">
    <property type="entry name" value="SusC_RagA_signa"/>
    <property type="match status" value="1"/>
</dbReference>
<evidence type="ECO:0000256" key="5">
    <source>
        <dbReference type="ARBA" id="ARBA00023136"/>
    </source>
</evidence>
<dbReference type="InterPro" id="IPR036942">
    <property type="entry name" value="Beta-barrel_TonB_sf"/>
</dbReference>
<dbReference type="OrthoDB" id="9768177at2"/>
<dbReference type="InterPro" id="IPR023996">
    <property type="entry name" value="TonB-dep_OMP_SusC/RagA"/>
</dbReference>
<keyword evidence="3 7" id="KW-1134">Transmembrane beta strand</keyword>
<protein>
    <submittedName>
        <fullName evidence="10">TonB-dependent receptor</fullName>
    </submittedName>
</protein>
<dbReference type="InterPro" id="IPR039426">
    <property type="entry name" value="TonB-dep_rcpt-like"/>
</dbReference>
<comment type="similarity">
    <text evidence="7">Belongs to the TonB-dependent receptor family.</text>
</comment>
<dbReference type="SUPFAM" id="SSF56935">
    <property type="entry name" value="Porins"/>
    <property type="match status" value="1"/>
</dbReference>
<dbReference type="InterPro" id="IPR037066">
    <property type="entry name" value="Plug_dom_sf"/>
</dbReference>
<evidence type="ECO:0000256" key="6">
    <source>
        <dbReference type="ARBA" id="ARBA00023237"/>
    </source>
</evidence>
<feature type="domain" description="TonB-dependent receptor plug" evidence="9">
    <location>
        <begin position="115"/>
        <end position="232"/>
    </location>
</feature>
<gene>
    <name evidence="10" type="ORF">ATO12_07930</name>
</gene>
<dbReference type="eggNOG" id="COG1629">
    <property type="taxonomic scope" value="Bacteria"/>
</dbReference>
<dbReference type="SUPFAM" id="SSF49464">
    <property type="entry name" value="Carboxypeptidase regulatory domain-like"/>
    <property type="match status" value="1"/>
</dbReference>
<evidence type="ECO:0000256" key="4">
    <source>
        <dbReference type="ARBA" id="ARBA00022692"/>
    </source>
</evidence>
<dbReference type="AlphaFoldDB" id="A0A023BN19"/>
<dbReference type="RefSeq" id="WP_034247520.1">
    <property type="nucleotide sequence ID" value="NZ_AQRA01000018.1"/>
</dbReference>